<reference evidence="1" key="2">
    <citation type="submission" date="2023-05" db="EMBL/GenBank/DDBJ databases">
        <authorList>
            <consortium name="Lawrence Berkeley National Laboratory"/>
            <person name="Steindorff A."/>
            <person name="Hensen N."/>
            <person name="Bonometti L."/>
            <person name="Westerberg I."/>
            <person name="Brannstrom I.O."/>
            <person name="Guillou S."/>
            <person name="Cros-Aarteil S."/>
            <person name="Calhoun S."/>
            <person name="Haridas S."/>
            <person name="Kuo A."/>
            <person name="Mondo S."/>
            <person name="Pangilinan J."/>
            <person name="Riley R."/>
            <person name="Labutti K."/>
            <person name="Andreopoulos B."/>
            <person name="Lipzen A."/>
            <person name="Chen C."/>
            <person name="Yanf M."/>
            <person name="Daum C."/>
            <person name="Ng V."/>
            <person name="Clum A."/>
            <person name="Ohm R."/>
            <person name="Martin F."/>
            <person name="Silar P."/>
            <person name="Natvig D."/>
            <person name="Lalanne C."/>
            <person name="Gautier V."/>
            <person name="Ament-Velasquez S.L."/>
            <person name="Kruys A."/>
            <person name="Hutchinson M.I."/>
            <person name="Powell A.J."/>
            <person name="Barry K."/>
            <person name="Miller A.N."/>
            <person name="Grigoriev I.V."/>
            <person name="Debuchy R."/>
            <person name="Gladieux P."/>
            <person name="Thoren M.H."/>
            <person name="Johannesson H."/>
        </authorList>
    </citation>
    <scope>NUCLEOTIDE SEQUENCE</scope>
    <source>
        <strain evidence="1">CBS 990.96</strain>
    </source>
</reference>
<dbReference type="AlphaFoldDB" id="A0AAN6YLL3"/>
<name>A0AAN6YLL3_9PEZI</name>
<evidence type="ECO:0000313" key="1">
    <source>
        <dbReference type="EMBL" id="KAK4220633.1"/>
    </source>
</evidence>
<dbReference type="Proteomes" id="UP001301958">
    <property type="component" value="Unassembled WGS sequence"/>
</dbReference>
<protein>
    <recommendedName>
        <fullName evidence="3">FAD-binding domain-containing protein</fullName>
    </recommendedName>
</protein>
<evidence type="ECO:0008006" key="3">
    <source>
        <dbReference type="Google" id="ProtNLM"/>
    </source>
</evidence>
<comment type="caution">
    <text evidence="1">The sequence shown here is derived from an EMBL/GenBank/DDBJ whole genome shotgun (WGS) entry which is preliminary data.</text>
</comment>
<keyword evidence="2" id="KW-1185">Reference proteome</keyword>
<gene>
    <name evidence="1" type="ORF">QBC38DRAFT_505571</name>
</gene>
<dbReference type="EMBL" id="MU865682">
    <property type="protein sequence ID" value="KAK4220633.1"/>
    <property type="molecule type" value="Genomic_DNA"/>
</dbReference>
<dbReference type="Gene3D" id="3.50.50.60">
    <property type="entry name" value="FAD/NAD(P)-binding domain"/>
    <property type="match status" value="1"/>
</dbReference>
<organism evidence="1 2">
    <name type="scientific">Podospora fimiseda</name>
    <dbReference type="NCBI Taxonomy" id="252190"/>
    <lineage>
        <taxon>Eukaryota</taxon>
        <taxon>Fungi</taxon>
        <taxon>Dikarya</taxon>
        <taxon>Ascomycota</taxon>
        <taxon>Pezizomycotina</taxon>
        <taxon>Sordariomycetes</taxon>
        <taxon>Sordariomycetidae</taxon>
        <taxon>Sordariales</taxon>
        <taxon>Podosporaceae</taxon>
        <taxon>Podospora</taxon>
    </lineage>
</organism>
<evidence type="ECO:0000313" key="2">
    <source>
        <dbReference type="Proteomes" id="UP001301958"/>
    </source>
</evidence>
<proteinExistence type="predicted"/>
<reference evidence="1" key="1">
    <citation type="journal article" date="2023" name="Mol. Phylogenet. Evol.">
        <title>Genome-scale phylogeny and comparative genomics of the fungal order Sordariales.</title>
        <authorList>
            <person name="Hensen N."/>
            <person name="Bonometti L."/>
            <person name="Westerberg I."/>
            <person name="Brannstrom I.O."/>
            <person name="Guillou S."/>
            <person name="Cros-Aarteil S."/>
            <person name="Calhoun S."/>
            <person name="Haridas S."/>
            <person name="Kuo A."/>
            <person name="Mondo S."/>
            <person name="Pangilinan J."/>
            <person name="Riley R."/>
            <person name="LaButti K."/>
            <person name="Andreopoulos B."/>
            <person name="Lipzen A."/>
            <person name="Chen C."/>
            <person name="Yan M."/>
            <person name="Daum C."/>
            <person name="Ng V."/>
            <person name="Clum A."/>
            <person name="Steindorff A."/>
            <person name="Ohm R.A."/>
            <person name="Martin F."/>
            <person name="Silar P."/>
            <person name="Natvig D.O."/>
            <person name="Lalanne C."/>
            <person name="Gautier V."/>
            <person name="Ament-Velasquez S.L."/>
            <person name="Kruys A."/>
            <person name="Hutchinson M.I."/>
            <person name="Powell A.J."/>
            <person name="Barry K."/>
            <person name="Miller A.N."/>
            <person name="Grigoriev I.V."/>
            <person name="Debuchy R."/>
            <person name="Gladieux P."/>
            <person name="Hiltunen Thoren M."/>
            <person name="Johannesson H."/>
        </authorList>
    </citation>
    <scope>NUCLEOTIDE SEQUENCE</scope>
    <source>
        <strain evidence="1">CBS 990.96</strain>
    </source>
</reference>
<sequence length="141" mass="15701">MAIPPRNIWNEPSIEFQTGEAAITRMKQVLGKLNLAEPFRSAVDETLEDSNFLSQMHYWPTKACDERGKRRVTLAGDAAHALLPGELTLDEAVGQYEKEVFERGPVAVQGSLDDAKDLMRVEGLEDGRTARKGFAQIGREE</sequence>
<dbReference type="InterPro" id="IPR036188">
    <property type="entry name" value="FAD/NAD-bd_sf"/>
</dbReference>
<accession>A0AAN6YLL3</accession>